<dbReference type="PANTHER" id="PTHR37287:SF1">
    <property type="entry name" value="INO EIGHTY SUBUNIT 1"/>
    <property type="match status" value="1"/>
</dbReference>
<proteinExistence type="predicted"/>
<dbReference type="OrthoDB" id="5413003at2759"/>
<feature type="compositionally biased region" description="Polar residues" evidence="1">
    <location>
        <begin position="315"/>
        <end position="328"/>
    </location>
</feature>
<feature type="compositionally biased region" description="Basic and acidic residues" evidence="1">
    <location>
        <begin position="262"/>
        <end position="274"/>
    </location>
</feature>
<feature type="region of interest" description="Disordered" evidence="1">
    <location>
        <begin position="298"/>
        <end position="347"/>
    </location>
</feature>
<feature type="compositionally biased region" description="Basic and acidic residues" evidence="1">
    <location>
        <begin position="298"/>
        <end position="311"/>
    </location>
</feature>
<keyword evidence="3" id="KW-1185">Reference proteome</keyword>
<feature type="compositionally biased region" description="Polar residues" evidence="1">
    <location>
        <begin position="240"/>
        <end position="254"/>
    </location>
</feature>
<feature type="region of interest" description="Disordered" evidence="1">
    <location>
        <begin position="240"/>
        <end position="282"/>
    </location>
</feature>
<feature type="region of interest" description="Disordered" evidence="1">
    <location>
        <begin position="502"/>
        <end position="523"/>
    </location>
</feature>
<evidence type="ECO:0000256" key="1">
    <source>
        <dbReference type="SAM" id="MobiDB-lite"/>
    </source>
</evidence>
<dbReference type="GO" id="GO:0031011">
    <property type="term" value="C:Ino80 complex"/>
    <property type="evidence" value="ECO:0007669"/>
    <property type="project" value="InterPro"/>
</dbReference>
<reference evidence="2" key="1">
    <citation type="submission" date="2016-06" db="EMBL/GenBank/DDBJ databases">
        <title>Draft Genome sequence of the fungus Inonotus baumii.</title>
        <authorList>
            <person name="Zhu H."/>
            <person name="Lin W."/>
        </authorList>
    </citation>
    <scope>NUCLEOTIDE SEQUENCE</scope>
    <source>
        <strain evidence="2">821</strain>
    </source>
</reference>
<organism evidence="2 3">
    <name type="scientific">Sanghuangporus baumii</name>
    <name type="common">Phellinus baumii</name>
    <dbReference type="NCBI Taxonomy" id="108892"/>
    <lineage>
        <taxon>Eukaryota</taxon>
        <taxon>Fungi</taxon>
        <taxon>Dikarya</taxon>
        <taxon>Basidiomycota</taxon>
        <taxon>Agaricomycotina</taxon>
        <taxon>Agaricomycetes</taxon>
        <taxon>Hymenochaetales</taxon>
        <taxon>Hymenochaetaceae</taxon>
        <taxon>Sanghuangporus</taxon>
    </lineage>
</organism>
<gene>
    <name evidence="2" type="ORF">A7U60_g5862</name>
</gene>
<feature type="region of interest" description="Disordered" evidence="1">
    <location>
        <begin position="471"/>
        <end position="490"/>
    </location>
</feature>
<feature type="region of interest" description="Disordered" evidence="1">
    <location>
        <begin position="390"/>
        <end position="416"/>
    </location>
</feature>
<dbReference type="Proteomes" id="UP000757232">
    <property type="component" value="Unassembled WGS sequence"/>
</dbReference>
<comment type="caution">
    <text evidence="2">The sequence shown here is derived from an EMBL/GenBank/DDBJ whole genome shotgun (WGS) entry which is preliminary data.</text>
</comment>
<name>A0A9Q5HWM6_SANBA</name>
<protein>
    <recommendedName>
        <fullName evidence="4">Ino eighty subunit 1</fullName>
    </recommendedName>
</protein>
<dbReference type="EMBL" id="LNZH02000195">
    <property type="protein sequence ID" value="OCB87127.1"/>
    <property type="molecule type" value="Genomic_DNA"/>
</dbReference>
<dbReference type="InterPro" id="IPR038014">
    <property type="entry name" value="Ies1"/>
</dbReference>
<evidence type="ECO:0008006" key="4">
    <source>
        <dbReference type="Google" id="ProtNLM"/>
    </source>
</evidence>
<evidence type="ECO:0000313" key="2">
    <source>
        <dbReference type="EMBL" id="OCB87127.1"/>
    </source>
</evidence>
<dbReference type="PANTHER" id="PTHR37287">
    <property type="entry name" value="INO EIGHTY SUBUNIT 1"/>
    <property type="match status" value="1"/>
</dbReference>
<dbReference type="AlphaFoldDB" id="A0A9Q5HWM6"/>
<sequence>MSAKETAPGKLAPGTARRGALKRQDAEPLTRQDLQYDVLSCIFNDTHEVFTDPFSNPPGKQVTFRDLYVSAILHAPKTARSVRDKAGESDVFATDFAMLSLLANVGRVNTSMAFFAETRTALRTYHPVPSLQRSDGNLTDAPRIRNALKSVILPSESRHVPNSPFAILAQRETGPIPTTSVVNLVFVLTQSSTNVGSLHFADDSKLEFTDLFQPVPVPSAERGRAFLWLVYHYLESTDQSNPFQDPSDTGSKANPNVAPRMHRVDSSELAHENIDTQEEIEYGRRMSEQRKQFLIAEQEKQDAAPASRDEGGTGQRDNSGTPAPSASLSIPGKPIRPKGKAIRKTQDISIRDGYAKFRYEAPENAHGLSRTSSSQLQPEGVLPLGPPSSYNQHHHREQHAAPVEHVSRGRKSRRGMRTEPYEFVHSPERTMFQQAWHRISSRDPLYDSDEVGDEHVRLDLNRRLQILKRLRPRSTSPEPEPEFLPDPNLDVPESMHVIEIEQDHGPVPPSVHPVPVMDVDDRW</sequence>
<evidence type="ECO:0000313" key="3">
    <source>
        <dbReference type="Proteomes" id="UP000757232"/>
    </source>
</evidence>
<feature type="region of interest" description="Disordered" evidence="1">
    <location>
        <begin position="1"/>
        <end position="27"/>
    </location>
</feature>
<accession>A0A9Q5HWM6</accession>